<dbReference type="STRING" id="903983.BCR23_07970"/>
<evidence type="ECO:0000256" key="2">
    <source>
        <dbReference type="SAM" id="Phobius"/>
    </source>
</evidence>
<evidence type="ECO:0000256" key="1">
    <source>
        <dbReference type="SAM" id="MobiDB-lite"/>
    </source>
</evidence>
<gene>
    <name evidence="5" type="ORF">BCR23_07970</name>
</gene>
<dbReference type="InterPro" id="IPR021759">
    <property type="entry name" value="WxLIP_HBD"/>
</dbReference>
<keyword evidence="2" id="KW-1133">Transmembrane helix</keyword>
<feature type="compositionally biased region" description="Basic residues" evidence="1">
    <location>
        <begin position="383"/>
        <end position="394"/>
    </location>
</feature>
<feature type="compositionally biased region" description="Basic and acidic residues" evidence="1">
    <location>
        <begin position="373"/>
        <end position="382"/>
    </location>
</feature>
<keyword evidence="2" id="KW-0812">Transmembrane</keyword>
<keyword evidence="2" id="KW-0472">Membrane</keyword>
<evidence type="ECO:0000313" key="5">
    <source>
        <dbReference type="EMBL" id="OEG16074.1"/>
    </source>
</evidence>
<dbReference type="Proteomes" id="UP000094764">
    <property type="component" value="Unassembled WGS sequence"/>
</dbReference>
<comment type="caution">
    <text evidence="5">The sequence shown here is derived from an EMBL/GenBank/DDBJ whole genome shotgun (WGS) entry which is preliminary data.</text>
</comment>
<feature type="compositionally biased region" description="Basic residues" evidence="1">
    <location>
        <begin position="352"/>
        <end position="372"/>
    </location>
</feature>
<evidence type="ECO:0000259" key="3">
    <source>
        <dbReference type="Pfam" id="PF06030"/>
    </source>
</evidence>
<feature type="domain" description="WxL Interacting Protein peptidoglycan binding" evidence="3">
    <location>
        <begin position="36"/>
        <end position="154"/>
    </location>
</feature>
<feature type="domain" description="WxL Interacting Protein host binding" evidence="4">
    <location>
        <begin position="176"/>
        <end position="301"/>
    </location>
</feature>
<dbReference type="AlphaFoldDB" id="A0A1E5GTQ0"/>
<keyword evidence="6" id="KW-1185">Reference proteome</keyword>
<dbReference type="RefSeq" id="WP_069635270.1">
    <property type="nucleotide sequence ID" value="NZ_JXKZ01000004.1"/>
</dbReference>
<feature type="region of interest" description="Disordered" evidence="1">
    <location>
        <begin position="352"/>
        <end position="394"/>
    </location>
</feature>
<evidence type="ECO:0000259" key="4">
    <source>
        <dbReference type="Pfam" id="PF11797"/>
    </source>
</evidence>
<dbReference type="InterPro" id="IPR010317">
    <property type="entry name" value="WxLIP_PGBD"/>
</dbReference>
<name>A0A1E5GTQ0_9ENTE</name>
<evidence type="ECO:0000313" key="6">
    <source>
        <dbReference type="Proteomes" id="UP000094764"/>
    </source>
</evidence>
<dbReference type="Pfam" id="PF06030">
    <property type="entry name" value="WxLIP_PGBD"/>
    <property type="match status" value="1"/>
</dbReference>
<sequence length="394" mass="45309">MTNERKTLRWTALMIVFFLLLLASMIIAVDVGVAVSVRPILPKNQHDPEVTYYDLRMAPSQEQELILELDNTSDKEKKVTLQINEATTNDAGDIDYSDRSKFIPRDKSLKVSLKDIATTEPEITIPPKEMIKVSVHLKMPKGLFNGMVLGGIKIVSFEKNNETNESDNNKKPSKKTYVVAVKLTETDTPVEAELDLLEMSSSQESDKCVIKATLQNNQAVNLEDIEYTAKIYEKNSDKIVHQNKVTGHRMAPNSSFQFIIAEEKQKFQTGKYQVHLTAKSKDTGQEWKWDKELEITEATEKTTVSKASADKETILFYTVICVITFVFLLLLLLLLLILRKRKEKHYEEIMKYRKKKRKRDNKNSQKIRKPKRDKGDKVEKKIAGSRRSRRLRGK</sequence>
<protein>
    <submittedName>
        <fullName evidence="5">Uncharacterized protein</fullName>
    </submittedName>
</protein>
<feature type="transmembrane region" description="Helical" evidence="2">
    <location>
        <begin position="314"/>
        <end position="338"/>
    </location>
</feature>
<dbReference type="OrthoDB" id="2148359at2"/>
<dbReference type="EMBL" id="MIKB01000014">
    <property type="protein sequence ID" value="OEG16074.1"/>
    <property type="molecule type" value="Genomic_DNA"/>
</dbReference>
<reference evidence="6" key="1">
    <citation type="submission" date="2016-09" db="EMBL/GenBank/DDBJ databases">
        <authorList>
            <person name="Gulvik C.A."/>
        </authorList>
    </citation>
    <scope>NUCLEOTIDE SEQUENCE [LARGE SCALE GENOMIC DNA]</scope>
    <source>
        <strain evidence="6">LMG 26306</strain>
    </source>
</reference>
<accession>A0A1E5GTQ0</accession>
<organism evidence="5 6">
    <name type="scientific">Enterococcus quebecensis</name>
    <dbReference type="NCBI Taxonomy" id="903983"/>
    <lineage>
        <taxon>Bacteria</taxon>
        <taxon>Bacillati</taxon>
        <taxon>Bacillota</taxon>
        <taxon>Bacilli</taxon>
        <taxon>Lactobacillales</taxon>
        <taxon>Enterococcaceae</taxon>
        <taxon>Enterococcus</taxon>
    </lineage>
</organism>
<proteinExistence type="predicted"/>
<dbReference type="Pfam" id="PF11797">
    <property type="entry name" value="WxLIP_HBD"/>
    <property type="match status" value="1"/>
</dbReference>